<accession>A0ACC0CU35</accession>
<keyword evidence="2" id="KW-1185">Reference proteome</keyword>
<dbReference type="EMBL" id="MU394346">
    <property type="protein sequence ID" value="KAI6083813.1"/>
    <property type="molecule type" value="Genomic_DNA"/>
</dbReference>
<comment type="caution">
    <text evidence="1">The sequence shown here is derived from an EMBL/GenBank/DDBJ whole genome shotgun (WGS) entry which is preliminary data.</text>
</comment>
<name>A0ACC0CU35_9PEZI</name>
<proteinExistence type="predicted"/>
<organism evidence="1 2">
    <name type="scientific">Hypoxylon rubiginosum</name>
    <dbReference type="NCBI Taxonomy" id="110542"/>
    <lineage>
        <taxon>Eukaryota</taxon>
        <taxon>Fungi</taxon>
        <taxon>Dikarya</taxon>
        <taxon>Ascomycota</taxon>
        <taxon>Pezizomycotina</taxon>
        <taxon>Sordariomycetes</taxon>
        <taxon>Xylariomycetidae</taxon>
        <taxon>Xylariales</taxon>
        <taxon>Hypoxylaceae</taxon>
        <taxon>Hypoxylon</taxon>
    </lineage>
</organism>
<gene>
    <name evidence="1" type="ORF">F4821DRAFT_244006</name>
</gene>
<dbReference type="Proteomes" id="UP001497680">
    <property type="component" value="Unassembled WGS sequence"/>
</dbReference>
<reference evidence="1 2" key="1">
    <citation type="journal article" date="2022" name="New Phytol.">
        <title>Ecological generalism drives hyperdiversity of secondary metabolite gene clusters in xylarialean endophytes.</title>
        <authorList>
            <person name="Franco M.E.E."/>
            <person name="Wisecaver J.H."/>
            <person name="Arnold A.E."/>
            <person name="Ju Y.M."/>
            <person name="Slot J.C."/>
            <person name="Ahrendt S."/>
            <person name="Moore L.P."/>
            <person name="Eastman K.E."/>
            <person name="Scott K."/>
            <person name="Konkel Z."/>
            <person name="Mondo S.J."/>
            <person name="Kuo A."/>
            <person name="Hayes R.D."/>
            <person name="Haridas S."/>
            <person name="Andreopoulos B."/>
            <person name="Riley R."/>
            <person name="LaButti K."/>
            <person name="Pangilinan J."/>
            <person name="Lipzen A."/>
            <person name="Amirebrahimi M."/>
            <person name="Yan J."/>
            <person name="Adam C."/>
            <person name="Keymanesh K."/>
            <person name="Ng V."/>
            <person name="Louie K."/>
            <person name="Northen T."/>
            <person name="Drula E."/>
            <person name="Henrissat B."/>
            <person name="Hsieh H.M."/>
            <person name="Youens-Clark K."/>
            <person name="Lutzoni F."/>
            <person name="Miadlikowska J."/>
            <person name="Eastwood D.C."/>
            <person name="Hamelin R.C."/>
            <person name="Grigoriev I.V."/>
            <person name="U'Ren J.M."/>
        </authorList>
    </citation>
    <scope>NUCLEOTIDE SEQUENCE [LARGE SCALE GENOMIC DNA]</scope>
    <source>
        <strain evidence="1 2">ER1909</strain>
    </source>
</reference>
<protein>
    <submittedName>
        <fullName evidence="1">Uncharacterized protein</fullName>
    </submittedName>
</protein>
<evidence type="ECO:0000313" key="1">
    <source>
        <dbReference type="EMBL" id="KAI6083813.1"/>
    </source>
</evidence>
<sequence length="543" mass="62663">MACIKLTESFQHALLNSLSYPENAIFRSIDTYPKALTKAERLLNEKEYDLFEERSTQWEIPIRDLDAASVVDKSNIQSPVALRNWLGLRELESPSESQPIVITGTKRDPKCRFIYIYGMHSRSKLKLTRAMLTDILTFHQVMPSFLEFLYVFGQQSEPADLQFSGFREQVVLSNPPSDLIQPGLGRSGMHYQICYNLRGVALAEENRADFMDNVWSIRQAVFHHQFDVLNGNTLWIVIKGNLEIQQRFKALTDKNARPQDKSFATTEDCFRSSLSAHLMYCYWATEDWRWHIKWLERAVDKQHIMSVLGPSGTGYAHKTYTAQDIQDLQIWEEKTRQVITALEGNVDVMTALVMFYRRLVQDRNFPLRKKCFPDVATFAVEVGNILSDHKMQIKRAEFLVRTISDRRQLVIQHLQSQAASRAERLSRNMEQEQVFMLIITVMTLIYLPATFVSTFFSTDVIKYQGSDNPAGSYSSTAMARWSEVTLPLTVITCGVAWSARRCMLKKRREIEFGFKQRTTSVKLRKETFASSTTLLPLHNKSLL</sequence>
<evidence type="ECO:0000313" key="2">
    <source>
        <dbReference type="Proteomes" id="UP001497680"/>
    </source>
</evidence>